<dbReference type="PANTHER" id="PTHR43689:SF8">
    <property type="entry name" value="ALPHA_BETA-HYDROLASES SUPERFAMILY PROTEIN"/>
    <property type="match status" value="1"/>
</dbReference>
<dbReference type="GO" id="GO:0016787">
    <property type="term" value="F:hydrolase activity"/>
    <property type="evidence" value="ECO:0007669"/>
    <property type="project" value="UniProtKB-KW"/>
</dbReference>
<organism evidence="2 3">
    <name type="scientific">Phaeobacter gallaeciensis</name>
    <dbReference type="NCBI Taxonomy" id="60890"/>
    <lineage>
        <taxon>Bacteria</taxon>
        <taxon>Pseudomonadati</taxon>
        <taxon>Pseudomonadota</taxon>
        <taxon>Alphaproteobacteria</taxon>
        <taxon>Rhodobacterales</taxon>
        <taxon>Roseobacteraceae</taxon>
        <taxon>Phaeobacter</taxon>
    </lineage>
</organism>
<dbReference type="AlphaFoldDB" id="A0A366X8A4"/>
<dbReference type="Gene3D" id="3.40.50.1820">
    <property type="entry name" value="alpha/beta hydrolase"/>
    <property type="match status" value="1"/>
</dbReference>
<dbReference type="SUPFAM" id="SSF53474">
    <property type="entry name" value="alpha/beta-Hydrolases"/>
    <property type="match status" value="1"/>
</dbReference>
<dbReference type="PANTHER" id="PTHR43689">
    <property type="entry name" value="HYDROLASE"/>
    <property type="match status" value="1"/>
</dbReference>
<dbReference type="Pfam" id="PF00561">
    <property type="entry name" value="Abhydrolase_1"/>
    <property type="match status" value="1"/>
</dbReference>
<proteinExistence type="predicted"/>
<dbReference type="Proteomes" id="UP000252706">
    <property type="component" value="Unassembled WGS sequence"/>
</dbReference>
<keyword evidence="2" id="KW-0378">Hydrolase</keyword>
<dbReference type="EMBL" id="QOCE01000013">
    <property type="protein sequence ID" value="RBW58524.1"/>
    <property type="molecule type" value="Genomic_DNA"/>
</dbReference>
<evidence type="ECO:0000313" key="2">
    <source>
        <dbReference type="EMBL" id="RBW58524.1"/>
    </source>
</evidence>
<dbReference type="PRINTS" id="PR00111">
    <property type="entry name" value="ABHYDROLASE"/>
</dbReference>
<reference evidence="2 3" key="1">
    <citation type="submission" date="2018-07" db="EMBL/GenBank/DDBJ databases">
        <title>Modular assembly of carbohydrate-degrading microbial communities in the ocean.</title>
        <authorList>
            <person name="Enke T.N."/>
            <person name="Datta M.S."/>
            <person name="Schwartzman J.A."/>
            <person name="Cermak N."/>
            <person name="Schmitz D.A."/>
            <person name="Barrere J."/>
            <person name="Cordero O.X."/>
        </authorList>
    </citation>
    <scope>NUCLEOTIDE SEQUENCE [LARGE SCALE GENOMIC DNA]</scope>
    <source>
        <strain evidence="2 3">C3M10</strain>
    </source>
</reference>
<gene>
    <name evidence="2" type="ORF">DS909_06070</name>
</gene>
<evidence type="ECO:0000313" key="3">
    <source>
        <dbReference type="Proteomes" id="UP000252706"/>
    </source>
</evidence>
<protein>
    <submittedName>
        <fullName evidence="2">Alpha/beta hydrolase</fullName>
    </submittedName>
</protein>
<sequence length="270" mass="29079">MKDLASLPQPVHVRQLGSGPRQVLAIHCTIAHSGAWKGVAGRLDKEATFTAFDMLSHGQSPDWDGQGGYQDRNVEAAAMLLQQPMDLIGHSFGATVALRLAVEYPELVRSLTLIEPVFFAVADQGAPDLVSQLRKDAKPFADAIAVGDHALGARLFNRMWSSSGSPRWPDMPEATRAAMTRSIHVVPACDASLYDDQAGLLSPGVLDRATMPCFLLRGTETQPVIHMINEGLAQRLPNAQSQAVSGAGHMLPISHPGTTASLLRDFWSRS</sequence>
<name>A0A366X8A4_9RHOB</name>
<dbReference type="InterPro" id="IPR000073">
    <property type="entry name" value="AB_hydrolase_1"/>
</dbReference>
<dbReference type="RefSeq" id="WP_113822561.1">
    <property type="nucleotide sequence ID" value="NZ_QOCE01000013.1"/>
</dbReference>
<accession>A0A366X8A4</accession>
<comment type="caution">
    <text evidence="2">The sequence shown here is derived from an EMBL/GenBank/DDBJ whole genome shotgun (WGS) entry which is preliminary data.</text>
</comment>
<feature type="domain" description="AB hydrolase-1" evidence="1">
    <location>
        <begin position="23"/>
        <end position="256"/>
    </location>
</feature>
<dbReference type="InterPro" id="IPR029058">
    <property type="entry name" value="AB_hydrolase_fold"/>
</dbReference>
<dbReference type="OrthoDB" id="9804723at2"/>
<evidence type="ECO:0000259" key="1">
    <source>
        <dbReference type="Pfam" id="PF00561"/>
    </source>
</evidence>